<dbReference type="EMBL" id="CP036433">
    <property type="protein sequence ID" value="QDU96808.1"/>
    <property type="molecule type" value="Genomic_DNA"/>
</dbReference>
<feature type="coiled-coil region" evidence="1">
    <location>
        <begin position="758"/>
        <end position="785"/>
    </location>
</feature>
<accession>A0A518DY89</accession>
<sequence length="1280" mass="139544">MQPSRGPVMHPLEKKVNAIGDRARRLLLLYGAALTLAVFVGAALLLGLVDYWSRLEDLGLRLICSAALLVSLVAGWWFLLRPVLRRNFGTLYTARQIERSFPQLKDRLSSTIAFLQQSEQDPTAGSLSLRKAVVSQTTAEVERLPLNSALNGTLPRRMAWIAAGVCLATGVVCLLDTSSAAQAAWRLAAPWNAPAWPKRHQLEIVDPPDKIAAGEDLEIRVVDRRGKLPSSVTLEYQVEGESADTVQSVEMFLHDDQMEHRLNHVARSLRYRAVGGDDDTMPWHTLEVVDPPGLTASELTILPPAYTGWKPYQATSHLRVLADSRIEIRGTADRPLSAARVLTPGENKPIVHQAVLSPNRLSFELLASSEPPWIAERSGSYRLELVDQQGIASGASEKWNLRVVPDTPPTASIDAPSSSVFVTANAIVPLSARVKDDLLLAQVELVFRRAGVEEPVDEAIVLAEGPEQPEPGEAVLSGDGDNRVLAYAWDLASLSDLTPGDSLEARIRVVDYKQQQGESGVRRLTIISTQEFEDRLAQRRTYILSQLGEILARQRVARGQTQSLEIQIDQVGNISGNDIDLLQGAELNQRQVRRLLAGDSESIVSQIENLLSDLRNNRIDSSDTERTMTALLEAVQGLEAGPLPQVSQNLITGLKNARDDLLQGQPGFAADPVATPVAASAGTIESLHSAGRGQDAVIAVLEELQGELSQWDNYRRLAREVARIQTEQGSLLEATEQQRIATLTRQTVDLSEQEKADLTKLSQQQLELSRRVEKLQSRMRQMEGELRETDPLAAETVADALDVGERLAISAQMRESGRQLERNQIAQSAAVQKEANEGLQELLEVLSNRRAHELGRIAENLSQAASELGELQKTAEQLRQQTEQAQQEPDEEKKKRTLERLAKEQKELAEKTHRLARRLERLQAQAASQSLSQASQSLSDAGEAGGQGDAGQAEKKAAQAESELEEAEQQLQQAIAAAEKELLEEQLAQLETALSGMIGRQQRLLDETLRLDRLASDQGQLDRAEKASINTLALAERVLADEVGALSRKTAESAAFQLGLDGAAREMQRAAGRLDRQNTGAATQQSEQAALQRLQQVVDALKPAEPTDPAQPPAEQGGGGDGPAPSQPEGAIERLAELRLLKSLQEAINSRTLELENLRRQQGDLAEEEIVEANELAEEQGRLADLIINLSQPVAPPPEENPDQLPDLNDLDLKGLDDLDLKGLEDLDLKGLDDLPPPAENKPASSGASNAPPTTETADEPPSPGKETTTPGEPKESSTP</sequence>
<feature type="region of interest" description="Disordered" evidence="2">
    <location>
        <begin position="1103"/>
        <end position="1129"/>
    </location>
</feature>
<reference evidence="4 5" key="1">
    <citation type="submission" date="2019-02" db="EMBL/GenBank/DDBJ databases">
        <title>Deep-cultivation of Planctomycetes and their phenomic and genomic characterization uncovers novel biology.</title>
        <authorList>
            <person name="Wiegand S."/>
            <person name="Jogler M."/>
            <person name="Boedeker C."/>
            <person name="Pinto D."/>
            <person name="Vollmers J."/>
            <person name="Rivas-Marin E."/>
            <person name="Kohn T."/>
            <person name="Peeters S.H."/>
            <person name="Heuer A."/>
            <person name="Rast P."/>
            <person name="Oberbeckmann S."/>
            <person name="Bunk B."/>
            <person name="Jeske O."/>
            <person name="Meyerdierks A."/>
            <person name="Storesund J.E."/>
            <person name="Kallscheuer N."/>
            <person name="Luecker S."/>
            <person name="Lage O.M."/>
            <person name="Pohl T."/>
            <person name="Merkel B.J."/>
            <person name="Hornburger P."/>
            <person name="Mueller R.-W."/>
            <person name="Bruemmer F."/>
            <person name="Labrenz M."/>
            <person name="Spormann A.M."/>
            <person name="Op den Camp H."/>
            <person name="Overmann J."/>
            <person name="Amann R."/>
            <person name="Jetten M.S.M."/>
            <person name="Mascher T."/>
            <person name="Medema M.H."/>
            <person name="Devos D.P."/>
            <person name="Kaster A.-K."/>
            <person name="Ovreas L."/>
            <person name="Rohde M."/>
            <person name="Galperin M.Y."/>
            <person name="Jogler C."/>
        </authorList>
    </citation>
    <scope>NUCLEOTIDE SEQUENCE [LARGE SCALE GENOMIC DNA]</scope>
    <source>
        <strain evidence="4 5">Pla85_3_4</strain>
    </source>
</reference>
<feature type="region of interest" description="Disordered" evidence="2">
    <location>
        <begin position="926"/>
        <end position="971"/>
    </location>
</feature>
<gene>
    <name evidence="4" type="ORF">Pla8534_46290</name>
</gene>
<dbReference type="Proteomes" id="UP000317648">
    <property type="component" value="Chromosome"/>
</dbReference>
<feature type="compositionally biased region" description="Low complexity" evidence="2">
    <location>
        <begin position="926"/>
        <end position="942"/>
    </location>
</feature>
<protein>
    <submittedName>
        <fullName evidence="4">Uncharacterized protein</fullName>
    </submittedName>
</protein>
<dbReference type="OrthoDB" id="221492at2"/>
<feature type="region of interest" description="Disordered" evidence="2">
    <location>
        <begin position="1228"/>
        <end position="1280"/>
    </location>
</feature>
<name>A0A518DY89_9BACT</name>
<organism evidence="4 5">
    <name type="scientific">Lignipirellula cremea</name>
    <dbReference type="NCBI Taxonomy" id="2528010"/>
    <lineage>
        <taxon>Bacteria</taxon>
        <taxon>Pseudomonadati</taxon>
        <taxon>Planctomycetota</taxon>
        <taxon>Planctomycetia</taxon>
        <taxon>Pirellulales</taxon>
        <taxon>Pirellulaceae</taxon>
        <taxon>Lignipirellula</taxon>
    </lineage>
</organism>
<evidence type="ECO:0000256" key="3">
    <source>
        <dbReference type="SAM" id="Phobius"/>
    </source>
</evidence>
<keyword evidence="1" id="KW-0175">Coiled coil</keyword>
<evidence type="ECO:0000256" key="1">
    <source>
        <dbReference type="SAM" id="Coils"/>
    </source>
</evidence>
<keyword evidence="3" id="KW-0472">Membrane</keyword>
<feature type="transmembrane region" description="Helical" evidence="3">
    <location>
        <begin position="27"/>
        <end position="52"/>
    </location>
</feature>
<dbReference type="KEGG" id="lcre:Pla8534_46290"/>
<keyword evidence="3" id="KW-1133">Transmembrane helix</keyword>
<dbReference type="AlphaFoldDB" id="A0A518DY89"/>
<keyword evidence="5" id="KW-1185">Reference proteome</keyword>
<feature type="compositionally biased region" description="Low complexity" evidence="2">
    <location>
        <begin position="877"/>
        <end position="887"/>
    </location>
</feature>
<proteinExistence type="predicted"/>
<dbReference type="RefSeq" id="WP_145055445.1">
    <property type="nucleotide sequence ID" value="NZ_CP036433.1"/>
</dbReference>
<evidence type="ECO:0000313" key="4">
    <source>
        <dbReference type="EMBL" id="QDU96808.1"/>
    </source>
</evidence>
<feature type="region of interest" description="Disordered" evidence="2">
    <location>
        <begin position="875"/>
        <end position="895"/>
    </location>
</feature>
<evidence type="ECO:0000256" key="2">
    <source>
        <dbReference type="SAM" id="MobiDB-lite"/>
    </source>
</evidence>
<feature type="region of interest" description="Disordered" evidence="2">
    <location>
        <begin position="1189"/>
        <end position="1214"/>
    </location>
</feature>
<keyword evidence="3" id="KW-0812">Transmembrane</keyword>
<evidence type="ECO:0000313" key="5">
    <source>
        <dbReference type="Proteomes" id="UP000317648"/>
    </source>
</evidence>
<feature type="compositionally biased region" description="Polar residues" evidence="2">
    <location>
        <begin position="1077"/>
        <end position="1089"/>
    </location>
</feature>
<feature type="transmembrane region" description="Helical" evidence="3">
    <location>
        <begin position="58"/>
        <end position="79"/>
    </location>
</feature>
<feature type="transmembrane region" description="Helical" evidence="3">
    <location>
        <begin position="158"/>
        <end position="177"/>
    </location>
</feature>
<feature type="region of interest" description="Disordered" evidence="2">
    <location>
        <begin position="1069"/>
        <end position="1089"/>
    </location>
</feature>